<sequence length="166" mass="19791">MSMIELAHLVLLEEKKAMNFRDIFEKVAEMKEFSEKQMEENIDQFYTDLNIDGRFMTPGSNMWGLKRWYPVDQIDEEINLAPKKKKKKAKKKAEVFEEEELDIEEEDLDIVDGDVEDIVDGFDDEDEEFDDLDDDDDFDEFDEEEDEDFDEVDDEELDDDSKEEEK</sequence>
<evidence type="ECO:0000256" key="2">
    <source>
        <dbReference type="ARBA" id="ARBA00022478"/>
    </source>
</evidence>
<evidence type="ECO:0000256" key="6">
    <source>
        <dbReference type="HAMAP-Rule" id="MF_00357"/>
    </source>
</evidence>
<keyword evidence="5 6" id="KW-0804">Transcription</keyword>
<dbReference type="InterPro" id="IPR007759">
    <property type="entry name" value="Asxl_HARE-HTH"/>
</dbReference>
<evidence type="ECO:0000313" key="10">
    <source>
        <dbReference type="Proteomes" id="UP000469125"/>
    </source>
</evidence>
<feature type="region of interest" description="Disordered" evidence="7">
    <location>
        <begin position="122"/>
        <end position="166"/>
    </location>
</feature>
<dbReference type="InterPro" id="IPR038087">
    <property type="entry name" value="RNAP_delta_N_dom_sf"/>
</dbReference>
<dbReference type="GO" id="GO:0003899">
    <property type="term" value="F:DNA-directed RNA polymerase activity"/>
    <property type="evidence" value="ECO:0007669"/>
    <property type="project" value="UniProtKB-UniRule"/>
</dbReference>
<protein>
    <recommendedName>
        <fullName evidence="6">Probable DNA-directed RNA polymerase subunit delta</fullName>
    </recommendedName>
    <alternativeName>
        <fullName evidence="6">RNAP delta factor</fullName>
    </alternativeName>
</protein>
<name>A0A6N8FJI8_9BACI</name>
<keyword evidence="10" id="KW-1185">Reference proteome</keyword>
<dbReference type="EMBL" id="WOCA01000013">
    <property type="protein sequence ID" value="MUK89625.1"/>
    <property type="molecule type" value="Genomic_DNA"/>
</dbReference>
<evidence type="ECO:0000256" key="3">
    <source>
        <dbReference type="ARBA" id="ARBA00022679"/>
    </source>
</evidence>
<comment type="caution">
    <text evidence="9">The sequence shown here is derived from an EMBL/GenBank/DDBJ whole genome shotgun (WGS) entry which is preliminary data.</text>
</comment>
<keyword evidence="3 6" id="KW-0808">Transferase</keyword>
<evidence type="ECO:0000313" key="9">
    <source>
        <dbReference type="EMBL" id="MUK89625.1"/>
    </source>
</evidence>
<dbReference type="Pfam" id="PF05066">
    <property type="entry name" value="HARE-HTH"/>
    <property type="match status" value="1"/>
</dbReference>
<reference evidence="9 10" key="1">
    <citation type="submission" date="2019-11" db="EMBL/GenBank/DDBJ databases">
        <authorList>
            <person name="Li X."/>
        </authorList>
    </citation>
    <scope>NUCLEOTIDE SEQUENCE [LARGE SCALE GENOMIC DNA]</scope>
    <source>
        <strain evidence="9 10">L9</strain>
    </source>
</reference>
<dbReference type="GO" id="GO:0006355">
    <property type="term" value="P:regulation of DNA-templated transcription"/>
    <property type="evidence" value="ECO:0007669"/>
    <property type="project" value="UniProtKB-UniRule"/>
</dbReference>
<dbReference type="PROSITE" id="PS51913">
    <property type="entry name" value="HTH_HARE"/>
    <property type="match status" value="1"/>
</dbReference>
<organism evidence="9 10">
    <name type="scientific">Ornithinibacillus caprae</name>
    <dbReference type="NCBI Taxonomy" id="2678566"/>
    <lineage>
        <taxon>Bacteria</taxon>
        <taxon>Bacillati</taxon>
        <taxon>Bacillota</taxon>
        <taxon>Bacilli</taxon>
        <taxon>Bacillales</taxon>
        <taxon>Bacillaceae</taxon>
        <taxon>Ornithinibacillus</taxon>
    </lineage>
</organism>
<dbReference type="GO" id="GO:0006351">
    <property type="term" value="P:DNA-templated transcription"/>
    <property type="evidence" value="ECO:0007669"/>
    <property type="project" value="InterPro"/>
</dbReference>
<dbReference type="GO" id="GO:0000428">
    <property type="term" value="C:DNA-directed RNA polymerase complex"/>
    <property type="evidence" value="ECO:0007669"/>
    <property type="project" value="UniProtKB-KW"/>
</dbReference>
<comment type="similarity">
    <text evidence="1 6">Belongs to the RpoE family.</text>
</comment>
<dbReference type="Gene3D" id="1.10.10.1250">
    <property type="entry name" value="RNA polymerase, subunit delta, N-terminal domain"/>
    <property type="match status" value="1"/>
</dbReference>
<dbReference type="NCBIfam" id="TIGR04567">
    <property type="entry name" value="RNAP_delt_lowGC"/>
    <property type="match status" value="1"/>
</dbReference>
<dbReference type="Proteomes" id="UP000469125">
    <property type="component" value="Unassembled WGS sequence"/>
</dbReference>
<gene>
    <name evidence="6 9" type="primary">rpoE</name>
    <name evidence="9" type="ORF">GMD78_14750</name>
</gene>
<comment type="function">
    <text evidence="6">Participates in both the initiation and recycling phases of transcription. In the presence of the delta subunit, RNAP displays an increased specificity of transcription, a decreased affinity for nucleic acids, and an increased efficiency of RNA synthesis because of enhanced recycling.</text>
</comment>
<evidence type="ECO:0000256" key="5">
    <source>
        <dbReference type="ARBA" id="ARBA00023163"/>
    </source>
</evidence>
<evidence type="ECO:0000256" key="7">
    <source>
        <dbReference type="SAM" id="MobiDB-lite"/>
    </source>
</evidence>
<dbReference type="AlphaFoldDB" id="A0A6N8FJI8"/>
<dbReference type="InterPro" id="IPR029757">
    <property type="entry name" value="RpoE"/>
</dbReference>
<dbReference type="HAMAP" id="MF_00357">
    <property type="entry name" value="RNApol_bact_RpoE"/>
    <property type="match status" value="1"/>
</dbReference>
<keyword evidence="4 6" id="KW-0548">Nucleotidyltransferase</keyword>
<proteinExistence type="inferred from homology"/>
<evidence type="ECO:0000256" key="4">
    <source>
        <dbReference type="ARBA" id="ARBA00022695"/>
    </source>
</evidence>
<comment type="subunit">
    <text evidence="6">RNAP is composed of a core of 2 alpha, a beta and a beta' subunits. The core is associated with a delta subunit and one of several sigma factors.</text>
</comment>
<accession>A0A6N8FJI8</accession>
<evidence type="ECO:0000259" key="8">
    <source>
        <dbReference type="PROSITE" id="PS51913"/>
    </source>
</evidence>
<keyword evidence="2 6" id="KW-0240">DNA-directed RNA polymerase</keyword>
<feature type="domain" description="HTH HARE-type" evidence="8">
    <location>
        <begin position="1"/>
        <end position="68"/>
    </location>
</feature>
<evidence type="ECO:0000256" key="1">
    <source>
        <dbReference type="ARBA" id="ARBA00009828"/>
    </source>
</evidence>